<dbReference type="PANTHER" id="PTHR22617">
    <property type="entry name" value="CHEMOTAXIS SENSOR HISTIDINE KINASE-RELATED"/>
    <property type="match status" value="1"/>
</dbReference>
<dbReference type="PROSITE" id="PS50851">
    <property type="entry name" value="CHEW"/>
    <property type="match status" value="1"/>
</dbReference>
<evidence type="ECO:0000313" key="3">
    <source>
        <dbReference type="Proteomes" id="UP000242133"/>
    </source>
</evidence>
<name>A0A2P8F234_9GAMM</name>
<feature type="domain" description="CheW-like" evidence="1">
    <location>
        <begin position="12"/>
        <end position="156"/>
    </location>
</feature>
<dbReference type="EMBL" id="PYGI01000003">
    <property type="protein sequence ID" value="PSL15771.1"/>
    <property type="molecule type" value="Genomic_DNA"/>
</dbReference>
<dbReference type="PANTHER" id="PTHR22617:SF41">
    <property type="entry name" value="CHEMOTAXIS SIGNAL TRANSDUCTION SYSTEM ADAPTOR PROTEIN CHEW"/>
    <property type="match status" value="1"/>
</dbReference>
<proteinExistence type="predicted"/>
<comment type="caution">
    <text evidence="2">The sequence shown here is derived from an EMBL/GenBank/DDBJ whole genome shotgun (WGS) entry which is preliminary data.</text>
</comment>
<keyword evidence="3" id="KW-1185">Reference proteome</keyword>
<accession>A0A2P8F234</accession>
<dbReference type="Gene3D" id="2.40.50.180">
    <property type="entry name" value="CheA-289, Domain 4"/>
    <property type="match status" value="1"/>
</dbReference>
<reference evidence="2 3" key="1">
    <citation type="submission" date="2018-03" db="EMBL/GenBank/DDBJ databases">
        <title>Genomic Encyclopedia of Archaeal and Bacterial Type Strains, Phase II (KMG-II): from individual species to whole genera.</title>
        <authorList>
            <person name="Goeker M."/>
        </authorList>
    </citation>
    <scope>NUCLEOTIDE SEQUENCE [LARGE SCALE GENOMIC DNA]</scope>
    <source>
        <strain evidence="2 3">DSM 17586</strain>
    </source>
</reference>
<dbReference type="InterPro" id="IPR002545">
    <property type="entry name" value="CheW-lke_dom"/>
</dbReference>
<dbReference type="Gene3D" id="2.30.30.40">
    <property type="entry name" value="SH3 Domains"/>
    <property type="match status" value="1"/>
</dbReference>
<dbReference type="Proteomes" id="UP000242133">
    <property type="component" value="Unassembled WGS sequence"/>
</dbReference>
<protein>
    <submittedName>
        <fullName evidence="2">Purine-binding chemotaxis protein CheW</fullName>
    </submittedName>
</protein>
<dbReference type="InterPro" id="IPR039315">
    <property type="entry name" value="CheW"/>
</dbReference>
<evidence type="ECO:0000313" key="2">
    <source>
        <dbReference type="EMBL" id="PSL15771.1"/>
    </source>
</evidence>
<dbReference type="InterPro" id="IPR036061">
    <property type="entry name" value="CheW-like_dom_sf"/>
</dbReference>
<evidence type="ECO:0000259" key="1">
    <source>
        <dbReference type="PROSITE" id="PS50851"/>
    </source>
</evidence>
<dbReference type="SUPFAM" id="SSF50341">
    <property type="entry name" value="CheW-like"/>
    <property type="match status" value="1"/>
</dbReference>
<dbReference type="GO" id="GO:0006935">
    <property type="term" value="P:chemotaxis"/>
    <property type="evidence" value="ECO:0007669"/>
    <property type="project" value="InterPro"/>
</dbReference>
<dbReference type="RefSeq" id="WP_106590599.1">
    <property type="nucleotide sequence ID" value="NZ_PYGI01000003.1"/>
</dbReference>
<sequence length="176" mass="18950">MTQQAPTHANGSGQYLTFLSGDELYAVDIMQVNEIIEIAALTRVPKTPAFIRGVINLRGGVVPVVDLTAKLGNGLSDVTSRSCVVLVGIEQAGQEQIIGLLVDEVREIIDIDAADIKPPPAFGDEADTGFIQAMAQVEQLFIILLDVSEVLTRHEILQASVIAEQLSEQVQEQTTL</sequence>
<dbReference type="GO" id="GO:0007165">
    <property type="term" value="P:signal transduction"/>
    <property type="evidence" value="ECO:0007669"/>
    <property type="project" value="InterPro"/>
</dbReference>
<organism evidence="2 3">
    <name type="scientific">Marinobacterium halophilum</name>
    <dbReference type="NCBI Taxonomy" id="267374"/>
    <lineage>
        <taxon>Bacteria</taxon>
        <taxon>Pseudomonadati</taxon>
        <taxon>Pseudomonadota</taxon>
        <taxon>Gammaproteobacteria</taxon>
        <taxon>Oceanospirillales</taxon>
        <taxon>Oceanospirillaceae</taxon>
        <taxon>Marinobacterium</taxon>
    </lineage>
</organism>
<dbReference type="AlphaFoldDB" id="A0A2P8F234"/>
<dbReference type="OrthoDB" id="9790406at2"/>
<dbReference type="GO" id="GO:0005829">
    <property type="term" value="C:cytosol"/>
    <property type="evidence" value="ECO:0007669"/>
    <property type="project" value="TreeGrafter"/>
</dbReference>
<gene>
    <name evidence="2" type="ORF">CLV44_10352</name>
</gene>
<dbReference type="SMART" id="SM00260">
    <property type="entry name" value="CheW"/>
    <property type="match status" value="1"/>
</dbReference>
<dbReference type="Pfam" id="PF01584">
    <property type="entry name" value="CheW"/>
    <property type="match status" value="1"/>
</dbReference>